<evidence type="ECO:0000259" key="3">
    <source>
        <dbReference type="Pfam" id="PF20736"/>
    </source>
</evidence>
<dbReference type="PANTHER" id="PTHR43465:SF2">
    <property type="entry name" value="DUF1680 DOMAIN PROTEIN (AFU_ORTHOLOGUE AFUA_1G08910)"/>
    <property type="match status" value="1"/>
</dbReference>
<dbReference type="AlphaFoldDB" id="A0A4Q5M691"/>
<name>A0A4Q5M691_9BACT</name>
<dbReference type="Proteomes" id="UP000293162">
    <property type="component" value="Unassembled WGS sequence"/>
</dbReference>
<accession>A0A4Q5M691</accession>
<dbReference type="SUPFAM" id="SSF48208">
    <property type="entry name" value="Six-hairpin glycosidases"/>
    <property type="match status" value="1"/>
</dbReference>
<dbReference type="InterPro" id="IPR049049">
    <property type="entry name" value="Beta-AFase-like_GH127_C"/>
</dbReference>
<dbReference type="GO" id="GO:0005975">
    <property type="term" value="P:carbohydrate metabolic process"/>
    <property type="evidence" value="ECO:0007669"/>
    <property type="project" value="InterPro"/>
</dbReference>
<evidence type="ECO:0000259" key="2">
    <source>
        <dbReference type="Pfam" id="PF07944"/>
    </source>
</evidence>
<feature type="chain" id="PRO_5020778655" evidence="1">
    <location>
        <begin position="22"/>
        <end position="695"/>
    </location>
</feature>
<dbReference type="PANTHER" id="PTHR43465">
    <property type="entry name" value="DUF1680 DOMAIN PROTEIN (AFU_ORTHOLOGUE AFUA_1G08910)"/>
    <property type="match status" value="1"/>
</dbReference>
<evidence type="ECO:0000259" key="4">
    <source>
        <dbReference type="Pfam" id="PF20737"/>
    </source>
</evidence>
<dbReference type="InterPro" id="IPR049046">
    <property type="entry name" value="Beta-AFase-like_GH127_middle"/>
</dbReference>
<keyword evidence="1" id="KW-0732">Signal</keyword>
<dbReference type="GO" id="GO:0016787">
    <property type="term" value="F:hydrolase activity"/>
    <property type="evidence" value="ECO:0007669"/>
    <property type="project" value="UniProtKB-KW"/>
</dbReference>
<evidence type="ECO:0000313" key="6">
    <source>
        <dbReference type="Proteomes" id="UP000293162"/>
    </source>
</evidence>
<dbReference type="Pfam" id="PF07944">
    <property type="entry name" value="Beta-AFase-like_GH127_cat"/>
    <property type="match status" value="1"/>
</dbReference>
<keyword evidence="5" id="KW-0378">Hydrolase</keyword>
<dbReference type="InterPro" id="IPR049174">
    <property type="entry name" value="Beta-AFase-like"/>
</dbReference>
<organism evidence="5 6">
    <name type="scientific">Emticicia agri</name>
    <dbReference type="NCBI Taxonomy" id="2492393"/>
    <lineage>
        <taxon>Bacteria</taxon>
        <taxon>Pseudomonadati</taxon>
        <taxon>Bacteroidota</taxon>
        <taxon>Cytophagia</taxon>
        <taxon>Cytophagales</taxon>
        <taxon>Leadbetterellaceae</taxon>
        <taxon>Emticicia</taxon>
    </lineage>
</organism>
<evidence type="ECO:0000313" key="5">
    <source>
        <dbReference type="EMBL" id="RYU97543.1"/>
    </source>
</evidence>
<dbReference type="Pfam" id="PF20737">
    <property type="entry name" value="Glyco_hydro127C"/>
    <property type="match status" value="1"/>
</dbReference>
<dbReference type="InterPro" id="IPR008928">
    <property type="entry name" value="6-hairpin_glycosidase_sf"/>
</dbReference>
<dbReference type="InterPro" id="IPR012878">
    <property type="entry name" value="Beta-AFase-like_GH127_cat"/>
</dbReference>
<feature type="domain" description="Non-reducing end beta-L-arabinofuranosidase-like GH127 C-terminal" evidence="4">
    <location>
        <begin position="592"/>
        <end position="687"/>
    </location>
</feature>
<reference evidence="5 6" key="1">
    <citation type="submission" date="2019-02" db="EMBL/GenBank/DDBJ databases">
        <title>Bacterial novel species Emticicia sp. 17J42-9 isolated from soil.</title>
        <authorList>
            <person name="Jung H.-Y."/>
        </authorList>
    </citation>
    <scope>NUCLEOTIDE SEQUENCE [LARGE SCALE GENOMIC DNA]</scope>
    <source>
        <strain evidence="5 6">17J42-9</strain>
    </source>
</reference>
<dbReference type="EMBL" id="SEWF01000001">
    <property type="protein sequence ID" value="RYU97543.1"/>
    <property type="molecule type" value="Genomic_DNA"/>
</dbReference>
<dbReference type="RefSeq" id="WP_130018867.1">
    <property type="nucleotide sequence ID" value="NZ_SEWF01000001.1"/>
</dbReference>
<feature type="domain" description="Non-reducing end beta-L-arabinofuranosidase-like GH127 middle" evidence="3">
    <location>
        <begin position="480"/>
        <end position="590"/>
    </location>
</feature>
<feature type="domain" description="Non-reducing end beta-L-arabinofuranosidase-like GH127 catalytic" evidence="2">
    <location>
        <begin position="33"/>
        <end position="469"/>
    </location>
</feature>
<evidence type="ECO:0000256" key="1">
    <source>
        <dbReference type="SAM" id="SignalP"/>
    </source>
</evidence>
<proteinExistence type="predicted"/>
<feature type="signal peptide" evidence="1">
    <location>
        <begin position="1"/>
        <end position="21"/>
    </location>
</feature>
<gene>
    <name evidence="5" type="ORF">EWM59_00015</name>
</gene>
<dbReference type="Pfam" id="PF20736">
    <property type="entry name" value="Glyco_hydro127M"/>
    <property type="match status" value="1"/>
</dbReference>
<protein>
    <submittedName>
        <fullName evidence="5">Glycoside hydrolase family 127 protein</fullName>
    </submittedName>
</protein>
<comment type="caution">
    <text evidence="5">The sequence shown here is derived from an EMBL/GenBank/DDBJ whole genome shotgun (WGS) entry which is preliminary data.</text>
</comment>
<dbReference type="OrthoDB" id="9757939at2"/>
<keyword evidence="6" id="KW-1185">Reference proteome</keyword>
<sequence length="695" mass="78202">MKKYLIGFAISTVLVANNALAQASANQITKVTNVKITDTFWKPKLDLWATTTANDVLDKFEAKNLATAEEREKNNVFKNFDDVAQGKKGTNHHAGLPWFDGLVYESIRGIGDLLKQHPNKQVEERIDKLIDRIEKAQQADPNGYINTYTDLMEPTHRWGDNGGFLRWQHDVYNAGMLVDAGVHYYKSTGKTKLLEVATRFANYMSALMGPSPKRNIVPAHSGPEEALIELYWLYKQNPDLKNKLKVPVNAQSYFDLATFWIENRGRNTGYPLWLSWGNDKSEKWIKDQQYKNQEFGKANRPTWGDYAQDSIPVFQQKTIEGHAVRATLLATGITAAALENHSPEYIRTANALWSNMVGKRMFVTGGVGAIHNDEKFGPDNFLPTDAYLETCAAVGAGFFSQRMNELTGDANYMDEFERVMYNNVLTGISLSGTQYTYQNPLNSDKHARWDWHSCPCCPPMFLKIVSALPEYIYSQASEKLYVNLFVGSSANIEVTKGIQTTIEQKTNYPWNGKVDLKVSPEKQSTFTLLVRIPGWAQSKENPYSLYHSDIKAPVKLSVNGKAQELTIKDGYAVVNRTWKKGDVVTLELPMQPRLITANANVRDLKDKVAIASGPIIYSLESIDNADLSQLKIIKSESLKLDFEPQTLNGINVIKGVATDGQSKKLSFTAIPYYAVGNREKQGYRVWIDALEVVKK</sequence>